<dbReference type="InterPro" id="IPR011009">
    <property type="entry name" value="Kinase-like_dom_sf"/>
</dbReference>
<proteinExistence type="predicted"/>
<dbReference type="PANTHER" id="PTHR22603:SF66">
    <property type="entry name" value="ETHANOLAMINE KINASE"/>
    <property type="match status" value="1"/>
</dbReference>
<dbReference type="Gene3D" id="3.30.200.20">
    <property type="entry name" value="Phosphorylase Kinase, domain 1"/>
    <property type="match status" value="1"/>
</dbReference>
<dbReference type="PANTHER" id="PTHR22603">
    <property type="entry name" value="CHOLINE/ETHANOALAMINE KINASE"/>
    <property type="match status" value="1"/>
</dbReference>
<dbReference type="Proteomes" id="UP000660047">
    <property type="component" value="Unassembled WGS sequence"/>
</dbReference>
<gene>
    <name evidence="1" type="ORF">COEU31_06390</name>
</gene>
<accession>A0AAI9K1H1</accession>
<dbReference type="AlphaFoldDB" id="A0AAI9K1H1"/>
<dbReference type="SUPFAM" id="SSF56112">
    <property type="entry name" value="Protein kinase-like (PK-like)"/>
    <property type="match status" value="1"/>
</dbReference>
<dbReference type="GO" id="GO:0004305">
    <property type="term" value="F:ethanolamine kinase activity"/>
    <property type="evidence" value="ECO:0007669"/>
    <property type="project" value="TreeGrafter"/>
</dbReference>
<dbReference type="GO" id="GO:0006646">
    <property type="term" value="P:phosphatidylethanolamine biosynthetic process"/>
    <property type="evidence" value="ECO:0007669"/>
    <property type="project" value="TreeGrafter"/>
</dbReference>
<keyword evidence="1" id="KW-0808">Transferase</keyword>
<dbReference type="Gene3D" id="3.90.1200.10">
    <property type="match status" value="1"/>
</dbReference>
<dbReference type="CDD" id="cd05151">
    <property type="entry name" value="ChoK-like"/>
    <property type="match status" value="1"/>
</dbReference>
<evidence type="ECO:0000313" key="2">
    <source>
        <dbReference type="Proteomes" id="UP000660047"/>
    </source>
</evidence>
<reference evidence="1" key="1">
    <citation type="submission" date="2020-06" db="EMBL/GenBank/DDBJ databases">
        <title>Characterization of fructooligosaccharide metabolism and fructooligosaccharide-degrading enzymes in human commensal butyrate producers.</title>
        <authorList>
            <person name="Tanno H."/>
            <person name="Fujii T."/>
            <person name="Hirano K."/>
            <person name="Maeno S."/>
            <person name="Tonozuka T."/>
            <person name="Sakamoto M."/>
            <person name="Ohkuma M."/>
            <person name="Tochio T."/>
            <person name="Endo A."/>
        </authorList>
    </citation>
    <scope>NUCLEOTIDE SEQUENCE</scope>
    <source>
        <strain evidence="1">JCM 31265</strain>
    </source>
</reference>
<name>A0AAI9K1H1_9FIRM</name>
<evidence type="ECO:0000313" key="1">
    <source>
        <dbReference type="EMBL" id="GFO93593.1"/>
    </source>
</evidence>
<comment type="caution">
    <text evidence="1">The sequence shown here is derived from an EMBL/GenBank/DDBJ whole genome shotgun (WGS) entry which is preliminary data.</text>
</comment>
<dbReference type="GO" id="GO:0005737">
    <property type="term" value="C:cytoplasm"/>
    <property type="evidence" value="ECO:0007669"/>
    <property type="project" value="TreeGrafter"/>
</dbReference>
<sequence>MRKTTIDEAIARVDDWKGKEISCKPVSGGITNPNFKVDVEGEHFFLKIPGAGTDYINREVCHEANVIADESKAGPRVYYYFEDTGVEIFQWLDGYRQVTFGDVYDKDIFQSIFERIRDFHHLETKPLNLKQSIFEQAWDMNARAKKGGYISPFNDKMEYLLSAIEKALAGSEELCPCHNDFWTNNLMYNEETNDLKIIDYEYASMNDPYVDLGLISAVNYFTEDMDVEMMKIYGGGKVDERAFARMKLNKIACDIKWAYWALYQAASSNVEFDYMNWYGQKMARLQHFWLDSRLDYWLDVAREKSTRIS</sequence>
<organism evidence="1 2">
    <name type="scientific">Coprococcus eutactus</name>
    <dbReference type="NCBI Taxonomy" id="33043"/>
    <lineage>
        <taxon>Bacteria</taxon>
        <taxon>Bacillati</taxon>
        <taxon>Bacillota</taxon>
        <taxon>Clostridia</taxon>
        <taxon>Lachnospirales</taxon>
        <taxon>Lachnospiraceae</taxon>
        <taxon>Coprococcus</taxon>
    </lineage>
</organism>
<protein>
    <submittedName>
        <fullName evidence="1">Choline kinase</fullName>
    </submittedName>
</protein>
<dbReference type="EMBL" id="BLYL01000002">
    <property type="protein sequence ID" value="GFO93593.1"/>
    <property type="molecule type" value="Genomic_DNA"/>
</dbReference>
<keyword evidence="1" id="KW-0418">Kinase</keyword>
<dbReference type="Pfam" id="PF01633">
    <property type="entry name" value="Choline_kinase"/>
    <property type="match status" value="1"/>
</dbReference>
<dbReference type="RefSeq" id="WP_055224028.1">
    <property type="nucleotide sequence ID" value="NZ_BLYL01000002.1"/>
</dbReference>